<proteinExistence type="predicted"/>
<accession>A0A1S3ZAC4</accession>
<dbReference type="RefSeq" id="XP_016461172.1">
    <property type="nucleotide sequence ID" value="XM_016605686.1"/>
</dbReference>
<protein>
    <submittedName>
        <fullName evidence="2">Uncharacterized protein</fullName>
    </submittedName>
</protein>
<dbReference type="OrthoDB" id="10270014at2759"/>
<gene>
    <name evidence="2" type="primary">LOC107784537</name>
</gene>
<name>A0A1S3ZAC4_TOBAC</name>
<reference evidence="2" key="1">
    <citation type="submission" date="2025-08" db="UniProtKB">
        <authorList>
            <consortium name="RefSeq"/>
        </authorList>
    </citation>
    <scope>IDENTIFICATION</scope>
</reference>
<feature type="transmembrane region" description="Helical" evidence="1">
    <location>
        <begin position="15"/>
        <end position="33"/>
    </location>
</feature>
<dbReference type="PaxDb" id="4097-A0A1S3ZAC4"/>
<keyword evidence="1" id="KW-0812">Transmembrane</keyword>
<sequence>MAILHPKFLLQGQRVPFIFAVIFIPVAAFYWGAGCIAKRSAKSYEWSICDDVTCLSPNLGQPSVGKHLGLTEIMKCHQKTPLTESQHTKGQVAESGRASLTFWAMVDSRISLGCLSSFAMLECTRLVDSLSSPANHPFCIAILISINRL</sequence>
<dbReference type="AlphaFoldDB" id="A0A1S3ZAC4"/>
<dbReference type="PROSITE" id="PS51257">
    <property type="entry name" value="PROKAR_LIPOPROTEIN"/>
    <property type="match status" value="1"/>
</dbReference>
<evidence type="ECO:0000313" key="2">
    <source>
        <dbReference type="RefSeq" id="XP_016461172.1"/>
    </source>
</evidence>
<organism evidence="2">
    <name type="scientific">Nicotiana tabacum</name>
    <name type="common">Common tobacco</name>
    <dbReference type="NCBI Taxonomy" id="4097"/>
    <lineage>
        <taxon>Eukaryota</taxon>
        <taxon>Viridiplantae</taxon>
        <taxon>Streptophyta</taxon>
        <taxon>Embryophyta</taxon>
        <taxon>Tracheophyta</taxon>
        <taxon>Spermatophyta</taxon>
        <taxon>Magnoliopsida</taxon>
        <taxon>eudicotyledons</taxon>
        <taxon>Gunneridae</taxon>
        <taxon>Pentapetalae</taxon>
        <taxon>asterids</taxon>
        <taxon>lamiids</taxon>
        <taxon>Solanales</taxon>
        <taxon>Solanaceae</taxon>
        <taxon>Nicotianoideae</taxon>
        <taxon>Nicotianeae</taxon>
        <taxon>Nicotiana</taxon>
    </lineage>
</organism>
<dbReference type="KEGG" id="nta:107784537"/>
<evidence type="ECO:0000256" key="1">
    <source>
        <dbReference type="SAM" id="Phobius"/>
    </source>
</evidence>
<keyword evidence="1" id="KW-1133">Transmembrane helix</keyword>
<keyword evidence="1" id="KW-0472">Membrane</keyword>